<keyword evidence="4 10" id="KW-0812">Transmembrane</keyword>
<evidence type="ECO:0000256" key="5">
    <source>
        <dbReference type="ARBA" id="ARBA00022824"/>
    </source>
</evidence>
<keyword evidence="5" id="KW-0256">Endoplasmic reticulum</keyword>
<evidence type="ECO:0000256" key="6">
    <source>
        <dbReference type="ARBA" id="ARBA00022989"/>
    </source>
</evidence>
<feature type="transmembrane region" description="Helical" evidence="10">
    <location>
        <begin position="41"/>
        <end position="61"/>
    </location>
</feature>
<dbReference type="GO" id="GO:0045047">
    <property type="term" value="P:protein targeting to ER"/>
    <property type="evidence" value="ECO:0007669"/>
    <property type="project" value="TreeGrafter"/>
</dbReference>
<keyword evidence="7 10" id="KW-0472">Membrane</keyword>
<name>A0AA38VQ81_9PEZI</name>
<dbReference type="PANTHER" id="PTHR13085:SF0">
    <property type="entry name" value="SIGNAL PEPTIDASE COMPLEX SUBUNIT 2"/>
    <property type="match status" value="1"/>
</dbReference>
<organism evidence="11 12">
    <name type="scientific">Coniochaeta hoffmannii</name>
    <dbReference type="NCBI Taxonomy" id="91930"/>
    <lineage>
        <taxon>Eukaryota</taxon>
        <taxon>Fungi</taxon>
        <taxon>Dikarya</taxon>
        <taxon>Ascomycota</taxon>
        <taxon>Pezizomycotina</taxon>
        <taxon>Sordariomycetes</taxon>
        <taxon>Sordariomycetidae</taxon>
        <taxon>Coniochaetales</taxon>
        <taxon>Coniochaetaceae</taxon>
        <taxon>Coniochaeta</taxon>
    </lineage>
</organism>
<comment type="caution">
    <text evidence="11">The sequence shown here is derived from an EMBL/GenBank/DDBJ whole genome shotgun (WGS) entry which is preliminary data.</text>
</comment>
<dbReference type="GO" id="GO:0005787">
    <property type="term" value="C:signal peptidase complex"/>
    <property type="evidence" value="ECO:0007669"/>
    <property type="project" value="InterPro"/>
</dbReference>
<reference evidence="11" key="1">
    <citation type="submission" date="2022-07" db="EMBL/GenBank/DDBJ databases">
        <title>Fungi with potential for degradation of polypropylene.</title>
        <authorList>
            <person name="Gostincar C."/>
        </authorList>
    </citation>
    <scope>NUCLEOTIDE SEQUENCE</scope>
    <source>
        <strain evidence="11">EXF-13287</strain>
    </source>
</reference>
<dbReference type="Proteomes" id="UP001174691">
    <property type="component" value="Unassembled WGS sequence"/>
</dbReference>
<comment type="similarity">
    <text evidence="2">Belongs to the SPCS2 family.</text>
</comment>
<evidence type="ECO:0000256" key="2">
    <source>
        <dbReference type="ARBA" id="ARBA00007324"/>
    </source>
</evidence>
<evidence type="ECO:0000256" key="7">
    <source>
        <dbReference type="ARBA" id="ARBA00023136"/>
    </source>
</evidence>
<dbReference type="EMBL" id="JANBVN010000047">
    <property type="protein sequence ID" value="KAJ9156996.1"/>
    <property type="molecule type" value="Genomic_DNA"/>
</dbReference>
<comment type="subcellular location">
    <subcellularLocation>
        <location evidence="1">Endoplasmic reticulum membrane</location>
        <topology evidence="1">Multi-pass membrane protein</topology>
    </subcellularLocation>
</comment>
<evidence type="ECO:0000256" key="9">
    <source>
        <dbReference type="SAM" id="MobiDB-lite"/>
    </source>
</evidence>
<gene>
    <name evidence="11" type="ORF">NKR19_g3983</name>
</gene>
<proteinExistence type="inferred from homology"/>
<dbReference type="GO" id="GO:0006465">
    <property type="term" value="P:signal peptide processing"/>
    <property type="evidence" value="ECO:0007669"/>
    <property type="project" value="InterPro"/>
</dbReference>
<dbReference type="Pfam" id="PF06703">
    <property type="entry name" value="SPC25"/>
    <property type="match status" value="1"/>
</dbReference>
<accession>A0AA38VQ81</accession>
<evidence type="ECO:0000256" key="8">
    <source>
        <dbReference type="ARBA" id="ARBA00045608"/>
    </source>
</evidence>
<protein>
    <recommendedName>
        <fullName evidence="3">Signal peptidase complex subunit 2</fullName>
    </recommendedName>
</protein>
<evidence type="ECO:0000256" key="3">
    <source>
        <dbReference type="ARBA" id="ARBA00017057"/>
    </source>
</evidence>
<feature type="region of interest" description="Disordered" evidence="9">
    <location>
        <begin position="210"/>
        <end position="230"/>
    </location>
</feature>
<keyword evidence="6 10" id="KW-1133">Transmembrane helix</keyword>
<evidence type="ECO:0000256" key="10">
    <source>
        <dbReference type="SAM" id="Phobius"/>
    </source>
</evidence>
<dbReference type="PANTHER" id="PTHR13085">
    <property type="entry name" value="MICROSOMAL SIGNAL PEPTIDASE 25 KDA SUBUNIT"/>
    <property type="match status" value="1"/>
</dbReference>
<sequence>MASAEKITVYNLADLKNTSDDTIPVYLNSLKFRQSHHLTDVRLALGYSALIIAGGCFAWDYKFGFDNTKYYTAAAVAIYTVLNTALTLWIWKKEKGIVYVGVAPSGETITIATSTRKNIPEYNLTITIQPKSKAAKPETFTITRSFTEWFDAAGHFVPAPFQTMLATAIPAVGKLDPKRLPAATAAVQTDSSQYSAEMLDALSTATTSEMATGTDVAASGGKKGKRRGKA</sequence>
<evidence type="ECO:0000313" key="12">
    <source>
        <dbReference type="Proteomes" id="UP001174691"/>
    </source>
</evidence>
<feature type="transmembrane region" description="Helical" evidence="10">
    <location>
        <begin position="73"/>
        <end position="91"/>
    </location>
</feature>
<keyword evidence="12" id="KW-1185">Reference proteome</keyword>
<dbReference type="InterPro" id="IPR009582">
    <property type="entry name" value="Spc2/SPCS2"/>
</dbReference>
<evidence type="ECO:0000256" key="4">
    <source>
        <dbReference type="ARBA" id="ARBA00022692"/>
    </source>
</evidence>
<dbReference type="AlphaFoldDB" id="A0AA38VQ81"/>
<evidence type="ECO:0000313" key="11">
    <source>
        <dbReference type="EMBL" id="KAJ9156996.1"/>
    </source>
</evidence>
<comment type="function">
    <text evidence="8">Component of the signal peptidase complex (SPC) which catalyzes the cleavage of N-terminal signal sequences from nascent proteins as they are translocated into the lumen of the endoplasmic reticulum. Enhances the enzymatic activity of SPC and facilitates the interactions between different components of the translocation site.</text>
</comment>
<evidence type="ECO:0000256" key="1">
    <source>
        <dbReference type="ARBA" id="ARBA00004477"/>
    </source>
</evidence>